<accession>A0ABS9SCG6</accession>
<feature type="domain" description="DUF1468" evidence="2">
    <location>
        <begin position="9"/>
        <end position="148"/>
    </location>
</feature>
<protein>
    <submittedName>
        <fullName evidence="3">Tripartite tricarboxylate transporter TctB family protein</fullName>
    </submittedName>
</protein>
<evidence type="ECO:0000313" key="3">
    <source>
        <dbReference type="EMBL" id="MCH4813794.1"/>
    </source>
</evidence>
<keyword evidence="1" id="KW-0812">Transmembrane</keyword>
<name>A0ABS9SCG6_9GAMM</name>
<reference evidence="3 4" key="1">
    <citation type="submission" date="2022-03" db="EMBL/GenBank/DDBJ databases">
        <title>Genomic signatures underlying metal tolerance in selected Arctic bacterial isolates.</title>
        <authorList>
            <person name="Thomas F.A."/>
            <person name="Venkatachalam S."/>
            <person name="Krishnan K.P."/>
        </authorList>
    </citation>
    <scope>NUCLEOTIDE SEQUENCE [LARGE SCALE GENOMIC DNA]</scope>
    <source>
        <strain evidence="3 4">HM116</strain>
    </source>
</reference>
<proteinExistence type="predicted"/>
<feature type="transmembrane region" description="Helical" evidence="1">
    <location>
        <begin position="124"/>
        <end position="147"/>
    </location>
</feature>
<evidence type="ECO:0000259" key="2">
    <source>
        <dbReference type="Pfam" id="PF07331"/>
    </source>
</evidence>
<dbReference type="InterPro" id="IPR009936">
    <property type="entry name" value="DUF1468"/>
</dbReference>
<dbReference type="EMBL" id="JAKVTW010000024">
    <property type="protein sequence ID" value="MCH4813794.1"/>
    <property type="molecule type" value="Genomic_DNA"/>
</dbReference>
<comment type="caution">
    <text evidence="3">The sequence shown here is derived from an EMBL/GenBank/DDBJ whole genome shotgun (WGS) entry which is preliminary data.</text>
</comment>
<keyword evidence="1" id="KW-0472">Membrane</keyword>
<evidence type="ECO:0000256" key="1">
    <source>
        <dbReference type="SAM" id="Phobius"/>
    </source>
</evidence>
<dbReference type="Proteomes" id="UP001320609">
    <property type="component" value="Unassembled WGS sequence"/>
</dbReference>
<feature type="transmembrane region" description="Helical" evidence="1">
    <location>
        <begin position="77"/>
        <end position="94"/>
    </location>
</feature>
<feature type="transmembrane region" description="Helical" evidence="1">
    <location>
        <begin position="100"/>
        <end position="117"/>
    </location>
</feature>
<keyword evidence="4" id="KW-1185">Reference proteome</keyword>
<evidence type="ECO:0000313" key="4">
    <source>
        <dbReference type="Proteomes" id="UP001320609"/>
    </source>
</evidence>
<keyword evidence="1" id="KW-1133">Transmembrane helix</keyword>
<organism evidence="3 4">
    <name type="scientific">Vreelandella neptunia</name>
    <dbReference type="NCBI Taxonomy" id="115551"/>
    <lineage>
        <taxon>Bacteria</taxon>
        <taxon>Pseudomonadati</taxon>
        <taxon>Pseudomonadota</taxon>
        <taxon>Gammaproteobacteria</taxon>
        <taxon>Oceanospirillales</taxon>
        <taxon>Halomonadaceae</taxon>
        <taxon>Vreelandella</taxon>
    </lineage>
</organism>
<feature type="transmembrane region" description="Helical" evidence="1">
    <location>
        <begin position="39"/>
        <end position="56"/>
    </location>
</feature>
<dbReference type="Pfam" id="PF07331">
    <property type="entry name" value="TctB"/>
    <property type="match status" value="1"/>
</dbReference>
<sequence length="157" mass="16912">MKLNDMFLGLLLVAAAIGIWISAQSFSRLPNQSYGSETMPLALSGVAMLLGVFMIVRSVMTGTALPRATLPEWAETPGAMVALLVTLALIVGYIVLSGRIGFVPVAIGLVTILMLVMQVRWWMALPLAVVATIVVQQAFARLLLVPLPRSGFLSFLW</sequence>
<gene>
    <name evidence="3" type="ORF">MLE19_20940</name>
</gene>